<organism evidence="6 7">
    <name type="scientific">Actinoallomurus vinaceus</name>
    <dbReference type="NCBI Taxonomy" id="1080074"/>
    <lineage>
        <taxon>Bacteria</taxon>
        <taxon>Bacillati</taxon>
        <taxon>Actinomycetota</taxon>
        <taxon>Actinomycetes</taxon>
        <taxon>Streptosporangiales</taxon>
        <taxon>Thermomonosporaceae</taxon>
        <taxon>Actinoallomurus</taxon>
    </lineage>
</organism>
<evidence type="ECO:0000313" key="6">
    <source>
        <dbReference type="EMBL" id="GAA4619754.1"/>
    </source>
</evidence>
<dbReference type="SUPFAM" id="SSF48498">
    <property type="entry name" value="Tetracyclin repressor-like, C-terminal domain"/>
    <property type="match status" value="1"/>
</dbReference>
<comment type="caution">
    <text evidence="6">The sequence shown here is derived from an EMBL/GenBank/DDBJ whole genome shotgun (WGS) entry which is preliminary data.</text>
</comment>
<dbReference type="PANTHER" id="PTHR30055:SF148">
    <property type="entry name" value="TETR-FAMILY TRANSCRIPTIONAL REGULATOR"/>
    <property type="match status" value="1"/>
</dbReference>
<dbReference type="InterPro" id="IPR001647">
    <property type="entry name" value="HTH_TetR"/>
</dbReference>
<dbReference type="Gene3D" id="1.10.357.10">
    <property type="entry name" value="Tetracycline Repressor, domain 2"/>
    <property type="match status" value="1"/>
</dbReference>
<protein>
    <submittedName>
        <fullName evidence="6">TetR/AcrR family transcriptional regulator</fullName>
    </submittedName>
</protein>
<evidence type="ECO:0000256" key="1">
    <source>
        <dbReference type="ARBA" id="ARBA00023015"/>
    </source>
</evidence>
<dbReference type="Proteomes" id="UP001501442">
    <property type="component" value="Unassembled WGS sequence"/>
</dbReference>
<feature type="DNA-binding region" description="H-T-H motif" evidence="4">
    <location>
        <begin position="38"/>
        <end position="57"/>
    </location>
</feature>
<dbReference type="Pfam" id="PF00440">
    <property type="entry name" value="TetR_N"/>
    <property type="match status" value="1"/>
</dbReference>
<dbReference type="RefSeq" id="WP_345428158.1">
    <property type="nucleotide sequence ID" value="NZ_BAABHK010000001.1"/>
</dbReference>
<dbReference type="SUPFAM" id="SSF46689">
    <property type="entry name" value="Homeodomain-like"/>
    <property type="match status" value="1"/>
</dbReference>
<name>A0ABP8TYQ1_9ACTN</name>
<keyword evidence="3" id="KW-0804">Transcription</keyword>
<reference evidence="7" key="1">
    <citation type="journal article" date="2019" name="Int. J. Syst. Evol. Microbiol.">
        <title>The Global Catalogue of Microorganisms (GCM) 10K type strain sequencing project: providing services to taxonomists for standard genome sequencing and annotation.</title>
        <authorList>
            <consortium name="The Broad Institute Genomics Platform"/>
            <consortium name="The Broad Institute Genome Sequencing Center for Infectious Disease"/>
            <person name="Wu L."/>
            <person name="Ma J."/>
        </authorList>
    </citation>
    <scope>NUCLEOTIDE SEQUENCE [LARGE SCALE GENOMIC DNA]</scope>
    <source>
        <strain evidence="7">JCM 17939</strain>
    </source>
</reference>
<evidence type="ECO:0000259" key="5">
    <source>
        <dbReference type="PROSITE" id="PS50977"/>
    </source>
</evidence>
<dbReference type="InterPro" id="IPR009057">
    <property type="entry name" value="Homeodomain-like_sf"/>
</dbReference>
<accession>A0ABP8TYQ1</accession>
<keyword evidence="7" id="KW-1185">Reference proteome</keyword>
<evidence type="ECO:0000256" key="4">
    <source>
        <dbReference type="PROSITE-ProRule" id="PRU00335"/>
    </source>
</evidence>
<feature type="domain" description="HTH tetR-type" evidence="5">
    <location>
        <begin position="15"/>
        <end position="75"/>
    </location>
</feature>
<evidence type="ECO:0000313" key="7">
    <source>
        <dbReference type="Proteomes" id="UP001501442"/>
    </source>
</evidence>
<sequence>MTEQQRARRPGGRSARVRAAVHQAVTDLVAERGHGNFTVGDVAARAGVADTSVYRRWGTLEALLTDVAITWLTDTSPIPDTGTLEGDLRSYAANVARDVTGPDGLAVLRLVIALSTAGEAGVQARGRFLAERGRQLEGMLARARARGEHAPDGLDILDHILAPMYVRVLFGVGPLSAAYVDALVDRVLSSPAPGSGDAAAG</sequence>
<dbReference type="PANTHER" id="PTHR30055">
    <property type="entry name" value="HTH-TYPE TRANSCRIPTIONAL REGULATOR RUTR"/>
    <property type="match status" value="1"/>
</dbReference>
<dbReference type="Gene3D" id="1.10.10.60">
    <property type="entry name" value="Homeodomain-like"/>
    <property type="match status" value="1"/>
</dbReference>
<proteinExistence type="predicted"/>
<dbReference type="Pfam" id="PF16859">
    <property type="entry name" value="TetR_C_11"/>
    <property type="match status" value="1"/>
</dbReference>
<evidence type="ECO:0000256" key="3">
    <source>
        <dbReference type="ARBA" id="ARBA00023163"/>
    </source>
</evidence>
<dbReference type="InterPro" id="IPR011075">
    <property type="entry name" value="TetR_C"/>
</dbReference>
<keyword evidence="2 4" id="KW-0238">DNA-binding</keyword>
<dbReference type="InterPro" id="IPR036271">
    <property type="entry name" value="Tet_transcr_reg_TetR-rel_C_sf"/>
</dbReference>
<dbReference type="InterPro" id="IPR050109">
    <property type="entry name" value="HTH-type_TetR-like_transc_reg"/>
</dbReference>
<dbReference type="PROSITE" id="PS50977">
    <property type="entry name" value="HTH_TETR_2"/>
    <property type="match status" value="1"/>
</dbReference>
<gene>
    <name evidence="6" type="ORF">GCM10023196_001020</name>
</gene>
<keyword evidence="1" id="KW-0805">Transcription regulation</keyword>
<dbReference type="EMBL" id="BAABHK010000001">
    <property type="protein sequence ID" value="GAA4619754.1"/>
    <property type="molecule type" value="Genomic_DNA"/>
</dbReference>
<evidence type="ECO:0000256" key="2">
    <source>
        <dbReference type="ARBA" id="ARBA00023125"/>
    </source>
</evidence>